<keyword evidence="3" id="KW-1185">Reference proteome</keyword>
<evidence type="ECO:0000313" key="3">
    <source>
        <dbReference type="Proteomes" id="UP000008549"/>
    </source>
</evidence>
<dbReference type="SUPFAM" id="SSF81321">
    <property type="entry name" value="Family A G protein-coupled receptor-like"/>
    <property type="match status" value="1"/>
</dbReference>
<feature type="transmembrane region" description="Helical" evidence="1">
    <location>
        <begin position="35"/>
        <end position="60"/>
    </location>
</feature>
<evidence type="ECO:0000313" key="2">
    <source>
        <dbReference type="EMBL" id="CAP25359.2"/>
    </source>
</evidence>
<keyword evidence="1" id="KW-0472">Membrane</keyword>
<dbReference type="AlphaFoldDB" id="A8WYA1"/>
<keyword evidence="1" id="KW-1133">Transmembrane helix</keyword>
<dbReference type="GO" id="GO:0042048">
    <property type="term" value="P:olfactory behavior"/>
    <property type="evidence" value="ECO:0000318"/>
    <property type="project" value="GO_Central"/>
</dbReference>
<dbReference type="InParanoid" id="A8WYA1"/>
<sequence>MKDLKAFPLENYIYFGFSLFNPRSKLINWSQVKGIIILISLVCISFIAILYFGSNVYFAIKQLSDCNTELSSASKAFQTQLFYSLVVQTIISIFLIHLPSTILVINSFLGTAYETYGNLMTITISLFPAIDPLATFVIIKPYREAVIGKFKR</sequence>
<dbReference type="KEGG" id="cbr:CBG_04706"/>
<reference evidence="2 3" key="2">
    <citation type="journal article" date="2011" name="PLoS Genet.">
        <title>Caenorhabditis briggsae recombinant inbred line genotypes reveal inter-strain incompatibility and the evolution of recombination.</title>
        <authorList>
            <person name="Ross J.A."/>
            <person name="Koboldt D.C."/>
            <person name="Staisch J.E."/>
            <person name="Chamberlin H.M."/>
            <person name="Gupta B.P."/>
            <person name="Miller R.D."/>
            <person name="Baird S.E."/>
            <person name="Haag E.S."/>
        </authorList>
    </citation>
    <scope>NUCLEOTIDE SEQUENCE [LARGE SCALE GENOMIC DNA]</scope>
    <source>
        <strain evidence="2 3">AF16</strain>
    </source>
</reference>
<dbReference type="PANTHER" id="PTHR22943">
    <property type="entry name" value="7-TRANSMEMBRANE DOMAIN RECEPTOR C.ELEGANS"/>
    <property type="match status" value="1"/>
</dbReference>
<reference evidence="2 3" key="1">
    <citation type="journal article" date="2003" name="PLoS Biol.">
        <title>The genome sequence of Caenorhabditis briggsae: a platform for comparative genomics.</title>
        <authorList>
            <person name="Stein L.D."/>
            <person name="Bao Z."/>
            <person name="Blasiar D."/>
            <person name="Blumenthal T."/>
            <person name="Brent M.R."/>
            <person name="Chen N."/>
            <person name="Chinwalla A."/>
            <person name="Clarke L."/>
            <person name="Clee C."/>
            <person name="Coghlan A."/>
            <person name="Coulson A."/>
            <person name="D'Eustachio P."/>
            <person name="Fitch D.H."/>
            <person name="Fulton L.A."/>
            <person name="Fulton R.E."/>
            <person name="Griffiths-Jones S."/>
            <person name="Harris T.W."/>
            <person name="Hillier L.W."/>
            <person name="Kamath R."/>
            <person name="Kuwabara P.E."/>
            <person name="Mardis E.R."/>
            <person name="Marra M.A."/>
            <person name="Miner T.L."/>
            <person name="Minx P."/>
            <person name="Mullikin J.C."/>
            <person name="Plumb R.W."/>
            <person name="Rogers J."/>
            <person name="Schein J.E."/>
            <person name="Sohrmann M."/>
            <person name="Spieth J."/>
            <person name="Stajich J.E."/>
            <person name="Wei C."/>
            <person name="Willey D."/>
            <person name="Wilson R.K."/>
            <person name="Durbin R."/>
            <person name="Waterston R.H."/>
        </authorList>
    </citation>
    <scope>NUCLEOTIDE SEQUENCE [LARGE SCALE GENOMIC DNA]</scope>
    <source>
        <strain evidence="2 3">AF16</strain>
    </source>
</reference>
<organism evidence="2 3">
    <name type="scientific">Caenorhabditis briggsae</name>
    <dbReference type="NCBI Taxonomy" id="6238"/>
    <lineage>
        <taxon>Eukaryota</taxon>
        <taxon>Metazoa</taxon>
        <taxon>Ecdysozoa</taxon>
        <taxon>Nematoda</taxon>
        <taxon>Chromadorea</taxon>
        <taxon>Rhabditida</taxon>
        <taxon>Rhabditina</taxon>
        <taxon>Rhabditomorpha</taxon>
        <taxon>Rhabditoidea</taxon>
        <taxon>Rhabditidae</taxon>
        <taxon>Peloderinae</taxon>
        <taxon>Caenorhabditis</taxon>
    </lineage>
</organism>
<gene>
    <name evidence="2 4" type="ORF">CBG04706</name>
    <name evidence="2" type="ORF">CBG_04706</name>
</gene>
<dbReference type="Pfam" id="PF10326">
    <property type="entry name" value="7TM_GPCR_Str"/>
    <property type="match status" value="1"/>
</dbReference>
<feature type="transmembrane region" description="Helical" evidence="1">
    <location>
        <begin position="117"/>
        <end position="139"/>
    </location>
</feature>
<dbReference type="PANTHER" id="PTHR22943:SF35">
    <property type="entry name" value="SEVEN TM RECEPTOR"/>
    <property type="match status" value="1"/>
</dbReference>
<keyword evidence="1" id="KW-0812">Transmembrane</keyword>
<name>A8WYA1_CAEBR</name>
<dbReference type="InterPro" id="IPR019428">
    <property type="entry name" value="7TM_GPCR_serpentine_rcpt_Str"/>
</dbReference>
<dbReference type="EMBL" id="HE601135">
    <property type="protein sequence ID" value="CAP25359.2"/>
    <property type="molecule type" value="Genomic_DNA"/>
</dbReference>
<dbReference type="WormBase" id="CBG04706">
    <property type="protein sequence ID" value="CBP49719"/>
    <property type="gene ID" value="WBGene00027328"/>
</dbReference>
<dbReference type="CTD" id="8579897"/>
<accession>A8WYA1</accession>
<protein>
    <submittedName>
        <fullName evidence="2">Protein CBG04706</fullName>
    </submittedName>
</protein>
<dbReference type="HOGENOM" id="CLU_036335_5_2_1"/>
<dbReference type="GO" id="GO:0038022">
    <property type="term" value="F:G protein-coupled olfactory receptor activity"/>
    <property type="evidence" value="ECO:0000318"/>
    <property type="project" value="GO_Central"/>
</dbReference>
<feature type="transmembrane region" description="Helical" evidence="1">
    <location>
        <begin position="81"/>
        <end position="105"/>
    </location>
</feature>
<dbReference type="OMA" id="KPHRETI"/>
<dbReference type="GO" id="GO:0007186">
    <property type="term" value="P:G protein-coupled receptor signaling pathway"/>
    <property type="evidence" value="ECO:0000318"/>
    <property type="project" value="GO_Central"/>
</dbReference>
<proteinExistence type="predicted"/>
<dbReference type="GO" id="GO:0005886">
    <property type="term" value="C:plasma membrane"/>
    <property type="evidence" value="ECO:0000318"/>
    <property type="project" value="GO_Central"/>
</dbReference>
<dbReference type="eggNOG" id="ENOG502R2U8">
    <property type="taxonomic scope" value="Eukaryota"/>
</dbReference>
<evidence type="ECO:0000256" key="1">
    <source>
        <dbReference type="SAM" id="Phobius"/>
    </source>
</evidence>
<dbReference type="GeneID" id="8579897"/>
<dbReference type="RefSeq" id="XP_002637900.2">
    <property type="nucleotide sequence ID" value="XM_002637854.2"/>
</dbReference>
<evidence type="ECO:0000313" key="4">
    <source>
        <dbReference type="WormBase" id="CBG04706"/>
    </source>
</evidence>
<dbReference type="Proteomes" id="UP000008549">
    <property type="component" value="Unassembled WGS sequence"/>
</dbReference>